<keyword evidence="2" id="KW-1185">Reference proteome</keyword>
<name>A0AAW1WFK0_RUBAR</name>
<reference evidence="1 2" key="1">
    <citation type="journal article" date="2023" name="G3 (Bethesda)">
        <title>A chromosome-length genome assembly and annotation of blackberry (Rubus argutus, cv. 'Hillquist').</title>
        <authorList>
            <person name="Bruna T."/>
            <person name="Aryal R."/>
            <person name="Dudchenko O."/>
            <person name="Sargent D.J."/>
            <person name="Mead D."/>
            <person name="Buti M."/>
            <person name="Cavallini A."/>
            <person name="Hytonen T."/>
            <person name="Andres J."/>
            <person name="Pham M."/>
            <person name="Weisz D."/>
            <person name="Mascagni F."/>
            <person name="Usai G."/>
            <person name="Natali L."/>
            <person name="Bassil N."/>
            <person name="Fernandez G.E."/>
            <person name="Lomsadze A."/>
            <person name="Armour M."/>
            <person name="Olukolu B."/>
            <person name="Poorten T."/>
            <person name="Britton C."/>
            <person name="Davik J."/>
            <person name="Ashrafi H."/>
            <person name="Aiden E.L."/>
            <person name="Borodovsky M."/>
            <person name="Worthington M."/>
        </authorList>
    </citation>
    <scope>NUCLEOTIDE SEQUENCE [LARGE SCALE GENOMIC DNA]</scope>
    <source>
        <strain evidence="1">PI 553951</strain>
    </source>
</reference>
<accession>A0AAW1WFK0</accession>
<protein>
    <submittedName>
        <fullName evidence="1">Uncharacterized protein</fullName>
    </submittedName>
</protein>
<dbReference type="EMBL" id="JBEDUW010000006">
    <property type="protein sequence ID" value="KAK9922082.1"/>
    <property type="molecule type" value="Genomic_DNA"/>
</dbReference>
<dbReference type="AlphaFoldDB" id="A0AAW1WFK0"/>
<proteinExistence type="predicted"/>
<evidence type="ECO:0000313" key="2">
    <source>
        <dbReference type="Proteomes" id="UP001457282"/>
    </source>
</evidence>
<organism evidence="1 2">
    <name type="scientific">Rubus argutus</name>
    <name type="common">Southern blackberry</name>
    <dbReference type="NCBI Taxonomy" id="59490"/>
    <lineage>
        <taxon>Eukaryota</taxon>
        <taxon>Viridiplantae</taxon>
        <taxon>Streptophyta</taxon>
        <taxon>Embryophyta</taxon>
        <taxon>Tracheophyta</taxon>
        <taxon>Spermatophyta</taxon>
        <taxon>Magnoliopsida</taxon>
        <taxon>eudicotyledons</taxon>
        <taxon>Gunneridae</taxon>
        <taxon>Pentapetalae</taxon>
        <taxon>rosids</taxon>
        <taxon>fabids</taxon>
        <taxon>Rosales</taxon>
        <taxon>Rosaceae</taxon>
        <taxon>Rosoideae</taxon>
        <taxon>Rosoideae incertae sedis</taxon>
        <taxon>Rubus</taxon>
    </lineage>
</organism>
<comment type="caution">
    <text evidence="1">The sequence shown here is derived from an EMBL/GenBank/DDBJ whole genome shotgun (WGS) entry which is preliminary data.</text>
</comment>
<dbReference type="Proteomes" id="UP001457282">
    <property type="component" value="Unassembled WGS sequence"/>
</dbReference>
<gene>
    <name evidence="1" type="ORF">M0R45_030563</name>
</gene>
<evidence type="ECO:0000313" key="1">
    <source>
        <dbReference type="EMBL" id="KAK9922082.1"/>
    </source>
</evidence>
<sequence>MSGDRAVTAGLGFERLGTTAGSVTSVAMRRLPWLGSIGDCRRGKAHGFDDCGDCHGELEMMNCDGEDCDCRSLMLVD</sequence>